<proteinExistence type="predicted"/>
<dbReference type="EMBL" id="SUTE01000015">
    <property type="protein sequence ID" value="MBE6504517.1"/>
    <property type="molecule type" value="Genomic_DNA"/>
</dbReference>
<dbReference type="RefSeq" id="WP_303736165.1">
    <property type="nucleotide sequence ID" value="NZ_SUTE01000015.1"/>
</dbReference>
<reference evidence="1" key="1">
    <citation type="submission" date="2019-04" db="EMBL/GenBank/DDBJ databases">
        <title>Evolution of Biomass-Degrading Anaerobic Consortia Revealed by Metagenomics.</title>
        <authorList>
            <person name="Peng X."/>
        </authorList>
    </citation>
    <scope>NUCLEOTIDE SEQUENCE</scope>
    <source>
        <strain evidence="1">SIG12</strain>
    </source>
</reference>
<evidence type="ECO:0008006" key="3">
    <source>
        <dbReference type="Google" id="ProtNLM"/>
    </source>
</evidence>
<name>A0A8T3V9V9_9EURY</name>
<comment type="caution">
    <text evidence="1">The sequence shown here is derived from an EMBL/GenBank/DDBJ whole genome shotgun (WGS) entry which is preliminary data.</text>
</comment>
<accession>A0A8T3V9V9</accession>
<evidence type="ECO:0000313" key="2">
    <source>
        <dbReference type="Proteomes" id="UP000762703"/>
    </source>
</evidence>
<dbReference type="AlphaFoldDB" id="A0A8T3V9V9"/>
<protein>
    <recommendedName>
        <fullName evidence="3">SseB protein N-terminal domain-containing protein</fullName>
    </recommendedName>
</protein>
<evidence type="ECO:0000313" key="1">
    <source>
        <dbReference type="EMBL" id="MBE6504517.1"/>
    </source>
</evidence>
<sequence length="147" mass="17153">MKLKDYEYYQKTSEGGCKSQLKDFISLYVKILKRVKKESASELDGVKINIKRTYPEEIYLTLVDEKEEAIKLTLTEKSKDYIIPIFTDVCEYNEGSEKLVKLFLDNFTQKVISPEDIRKLGENDEKFKGIVINPHSQNFRMDPEGNI</sequence>
<organism evidence="1 2">
    <name type="scientific">Methanobrevibacter millerae</name>
    <dbReference type="NCBI Taxonomy" id="230361"/>
    <lineage>
        <taxon>Archaea</taxon>
        <taxon>Methanobacteriati</taxon>
        <taxon>Methanobacteriota</taxon>
        <taxon>Methanomada group</taxon>
        <taxon>Methanobacteria</taxon>
        <taxon>Methanobacteriales</taxon>
        <taxon>Methanobacteriaceae</taxon>
        <taxon>Methanobrevibacter</taxon>
    </lineage>
</organism>
<gene>
    <name evidence="1" type="ORF">E7Z73_02060</name>
</gene>
<dbReference type="Proteomes" id="UP000762703">
    <property type="component" value="Unassembled WGS sequence"/>
</dbReference>